<comment type="caution">
    <text evidence="8">The sequence shown here is derived from an EMBL/GenBank/DDBJ whole genome shotgun (WGS) entry which is preliminary data.</text>
</comment>
<evidence type="ECO:0000256" key="3">
    <source>
        <dbReference type="ARBA" id="ARBA00023008"/>
    </source>
</evidence>
<feature type="domain" description="Plastocyanin-like" evidence="7">
    <location>
        <begin position="64"/>
        <end position="171"/>
    </location>
</feature>
<dbReference type="Pfam" id="PF07731">
    <property type="entry name" value="Cu-oxidase_2"/>
    <property type="match status" value="1"/>
</dbReference>
<dbReference type="GO" id="GO:0016491">
    <property type="term" value="F:oxidoreductase activity"/>
    <property type="evidence" value="ECO:0007669"/>
    <property type="project" value="UniProtKB-KW"/>
</dbReference>
<dbReference type="PROSITE" id="PS51318">
    <property type="entry name" value="TAT"/>
    <property type="match status" value="1"/>
</dbReference>
<dbReference type="CDD" id="cd13874">
    <property type="entry name" value="CuRO_2_CopA"/>
    <property type="match status" value="1"/>
</dbReference>
<dbReference type="Pfam" id="PF07732">
    <property type="entry name" value="Cu-oxidase_3"/>
    <property type="match status" value="1"/>
</dbReference>
<dbReference type="InterPro" id="IPR011707">
    <property type="entry name" value="Cu-oxidase-like_N"/>
</dbReference>
<sequence length="647" mass="71516">MSAADRSNPELTPISRRRFVQSIAAGAAIAALDWHGLPARAEAAPYHPPVLTGTHFDLTIDTLPVNFTGRRARAMAVNGSVPGPTLRWRQGDTVSIAVTNHLRVPTSVHWHSLRLPNPMDGVPGLTYRGIMPGETFHYRFPVLQNGTAWYHSHTRFQEQSGLSGAIIIDPRGTDPVQADRDYVIFLSDWTDTNPETVFSNLKQNSDYYNYERITAGDFFHQAKQQGLGKAISTRLAWARMNMSPSDISDVSGATYTYLLNGNSPARNWTGLFQRGEKLRLRFINGSAMTFFDVRIPGLKMTVVQADGNYVEPVPVDEFRIGVAERYDVLVEPEDGRAYTIFAQSEDRSGYARGTLAPRPGMTAPVPPMDPVPRRTMADMGMAMNMSGIASMAGIDGMTAKDAQGMSHTMPAGSSMNCGCMATMPAPPPPEKLPAALAPISGSFGKTPFPQPWTHTHSPVNVPESVIGAAEAKLQPSNPVHLHPGPQVAEVARHVESRLNQPGDGLNHNGRRVLTYADLRARFRGVDDRPPTCEIELHLTGNMHRYIWGFNGEKFSQAEPIVLRLGERVRFVLINDTMMEHPIHLHGLWSELENGHGPYRPFKDTIIVKPAERVSYLVSADTPGRWAYHCHLLYHMEAGMFRTVVVLP</sequence>
<reference evidence="8" key="1">
    <citation type="journal article" date="2020" name="mSystems">
        <title>Genome- and Community-Level Interaction Insights into Carbon Utilization and Element Cycling Functions of Hydrothermarchaeota in Hydrothermal Sediment.</title>
        <authorList>
            <person name="Zhou Z."/>
            <person name="Liu Y."/>
            <person name="Xu W."/>
            <person name="Pan J."/>
            <person name="Luo Z.H."/>
            <person name="Li M."/>
        </authorList>
    </citation>
    <scope>NUCLEOTIDE SEQUENCE [LARGE SCALE GENOMIC DNA]</scope>
    <source>
        <strain evidence="8">SpSt-855</strain>
    </source>
</reference>
<dbReference type="GO" id="GO:0042597">
    <property type="term" value="C:periplasmic space"/>
    <property type="evidence" value="ECO:0007669"/>
    <property type="project" value="InterPro"/>
</dbReference>
<dbReference type="PROSITE" id="PS00079">
    <property type="entry name" value="MULTICOPPER_OXIDASE1"/>
    <property type="match status" value="1"/>
</dbReference>
<evidence type="ECO:0000256" key="1">
    <source>
        <dbReference type="ARBA" id="ARBA00022723"/>
    </source>
</evidence>
<feature type="domain" description="Plastocyanin-like" evidence="5">
    <location>
        <begin position="213"/>
        <end position="353"/>
    </location>
</feature>
<dbReference type="EMBL" id="DTKL01000059">
    <property type="protein sequence ID" value="HGY94846.1"/>
    <property type="molecule type" value="Genomic_DNA"/>
</dbReference>
<dbReference type="InterPro" id="IPR001117">
    <property type="entry name" value="Cu-oxidase_2nd"/>
</dbReference>
<evidence type="ECO:0000259" key="7">
    <source>
        <dbReference type="Pfam" id="PF07732"/>
    </source>
</evidence>
<dbReference type="Pfam" id="PF00394">
    <property type="entry name" value="Cu-oxidase"/>
    <property type="match status" value="1"/>
</dbReference>
<proteinExistence type="predicted"/>
<dbReference type="SUPFAM" id="SSF49503">
    <property type="entry name" value="Cupredoxins"/>
    <property type="match status" value="3"/>
</dbReference>
<evidence type="ECO:0000259" key="5">
    <source>
        <dbReference type="Pfam" id="PF00394"/>
    </source>
</evidence>
<dbReference type="InterPro" id="IPR034282">
    <property type="entry name" value="CuRO_2_CopA"/>
</dbReference>
<accession>A0A7V5CTH8</accession>
<dbReference type="InterPro" id="IPR006311">
    <property type="entry name" value="TAT_signal"/>
</dbReference>
<dbReference type="InterPro" id="IPR002355">
    <property type="entry name" value="Cu_oxidase_Cu_BS"/>
</dbReference>
<dbReference type="InterPro" id="IPR006376">
    <property type="entry name" value="Cu-R_CopA"/>
</dbReference>
<feature type="domain" description="Plastocyanin-like" evidence="6">
    <location>
        <begin position="528"/>
        <end position="646"/>
    </location>
</feature>
<dbReference type="InterPro" id="IPR033138">
    <property type="entry name" value="Cu_oxidase_CS"/>
</dbReference>
<evidence type="ECO:0000259" key="6">
    <source>
        <dbReference type="Pfam" id="PF07731"/>
    </source>
</evidence>
<dbReference type="InterPro" id="IPR045087">
    <property type="entry name" value="Cu-oxidase_fam"/>
</dbReference>
<evidence type="ECO:0000256" key="2">
    <source>
        <dbReference type="ARBA" id="ARBA00023002"/>
    </source>
</evidence>
<dbReference type="CDD" id="cd13896">
    <property type="entry name" value="CuRO_3_CopA"/>
    <property type="match status" value="1"/>
</dbReference>
<dbReference type="InterPro" id="IPR011706">
    <property type="entry name" value="Cu-oxidase_C"/>
</dbReference>
<dbReference type="PROSITE" id="PS00080">
    <property type="entry name" value="MULTICOPPER_OXIDASE2"/>
    <property type="match status" value="1"/>
</dbReference>
<evidence type="ECO:0000313" key="8">
    <source>
        <dbReference type="EMBL" id="HGY94846.1"/>
    </source>
</evidence>
<organism evidence="8">
    <name type="scientific">Acidobacterium capsulatum</name>
    <dbReference type="NCBI Taxonomy" id="33075"/>
    <lineage>
        <taxon>Bacteria</taxon>
        <taxon>Pseudomonadati</taxon>
        <taxon>Acidobacteriota</taxon>
        <taxon>Terriglobia</taxon>
        <taxon>Terriglobales</taxon>
        <taxon>Acidobacteriaceae</taxon>
        <taxon>Acidobacterium</taxon>
    </lineage>
</organism>
<dbReference type="InterPro" id="IPR008972">
    <property type="entry name" value="Cupredoxin"/>
</dbReference>
<protein>
    <submittedName>
        <fullName evidence="8">Copper resistance system multicopper oxidase</fullName>
    </submittedName>
</protein>
<gene>
    <name evidence="8" type="ORF">ENW50_09230</name>
</gene>
<dbReference type="GO" id="GO:0005507">
    <property type="term" value="F:copper ion binding"/>
    <property type="evidence" value="ECO:0007669"/>
    <property type="project" value="InterPro"/>
</dbReference>
<feature type="region of interest" description="Disordered" evidence="4">
    <location>
        <begin position="349"/>
        <end position="370"/>
    </location>
</feature>
<keyword evidence="2" id="KW-0560">Oxidoreductase</keyword>
<dbReference type="AlphaFoldDB" id="A0A7V5CTH8"/>
<dbReference type="PANTHER" id="PTHR11709:SF394">
    <property type="entry name" value="FI03373P-RELATED"/>
    <property type="match status" value="1"/>
</dbReference>
<dbReference type="PANTHER" id="PTHR11709">
    <property type="entry name" value="MULTI-COPPER OXIDASE"/>
    <property type="match status" value="1"/>
</dbReference>
<keyword evidence="3" id="KW-0186">Copper</keyword>
<dbReference type="Gene3D" id="2.60.40.420">
    <property type="entry name" value="Cupredoxins - blue copper proteins"/>
    <property type="match status" value="3"/>
</dbReference>
<dbReference type="NCBIfam" id="TIGR01480">
    <property type="entry name" value="copper_res_A"/>
    <property type="match status" value="1"/>
</dbReference>
<dbReference type="InterPro" id="IPR034279">
    <property type="entry name" value="CuRO_3_CopA"/>
</dbReference>
<evidence type="ECO:0000256" key="4">
    <source>
        <dbReference type="SAM" id="MobiDB-lite"/>
    </source>
</evidence>
<keyword evidence="1" id="KW-0479">Metal-binding</keyword>
<name>A0A7V5CTH8_9BACT</name>